<dbReference type="InterPro" id="IPR029044">
    <property type="entry name" value="Nucleotide-diphossugar_trans"/>
</dbReference>
<dbReference type="RefSeq" id="WP_394846652.1">
    <property type="nucleotide sequence ID" value="NZ_CP089982.1"/>
</dbReference>
<dbReference type="SUPFAM" id="SSF53448">
    <property type="entry name" value="Nucleotide-diphospho-sugar transferases"/>
    <property type="match status" value="1"/>
</dbReference>
<dbReference type="EMBL" id="CP089982">
    <property type="protein sequence ID" value="WXA96039.1"/>
    <property type="molecule type" value="Genomic_DNA"/>
</dbReference>
<organism evidence="2 3">
    <name type="scientific">Pendulispora brunnea</name>
    <dbReference type="NCBI Taxonomy" id="2905690"/>
    <lineage>
        <taxon>Bacteria</taxon>
        <taxon>Pseudomonadati</taxon>
        <taxon>Myxococcota</taxon>
        <taxon>Myxococcia</taxon>
        <taxon>Myxococcales</taxon>
        <taxon>Sorangiineae</taxon>
        <taxon>Pendulisporaceae</taxon>
        <taxon>Pendulispora</taxon>
    </lineage>
</organism>
<accession>A0ABZ2KGI9</accession>
<dbReference type="Pfam" id="PF12804">
    <property type="entry name" value="NTP_transf_3"/>
    <property type="match status" value="1"/>
</dbReference>
<dbReference type="PANTHER" id="PTHR43777:SF1">
    <property type="entry name" value="MOLYBDENUM COFACTOR CYTIDYLYLTRANSFERASE"/>
    <property type="match status" value="1"/>
</dbReference>
<keyword evidence="3" id="KW-1185">Reference proteome</keyword>
<dbReference type="Gene3D" id="3.90.550.10">
    <property type="entry name" value="Spore Coat Polysaccharide Biosynthesis Protein SpsA, Chain A"/>
    <property type="match status" value="1"/>
</dbReference>
<sequence>MDAIVLGAGQGQRIGGPKALLEIDGLTLAERHVQRALLLRCRRVVLVVRPEVAAVLDASACSPLTMAISEAPDPAGSLAVGLRALGEADGALLVTPVDAFPASQETFTALTAALEAGAQAATPLYKDGGGHPVLCRPEVLAPYRTASPPPLRAVLQALGPARARVRVDDPAIGVDLDTPEDFRHVANASPRFAARVVFRAAHLHG</sequence>
<evidence type="ECO:0000313" key="3">
    <source>
        <dbReference type="Proteomes" id="UP001379533"/>
    </source>
</evidence>
<dbReference type="PANTHER" id="PTHR43777">
    <property type="entry name" value="MOLYBDENUM COFACTOR CYTIDYLYLTRANSFERASE"/>
    <property type="match status" value="1"/>
</dbReference>
<proteinExistence type="predicted"/>
<dbReference type="GO" id="GO:0016740">
    <property type="term" value="F:transferase activity"/>
    <property type="evidence" value="ECO:0007669"/>
    <property type="project" value="UniProtKB-KW"/>
</dbReference>
<dbReference type="Proteomes" id="UP001379533">
    <property type="component" value="Chromosome"/>
</dbReference>
<evidence type="ECO:0000259" key="1">
    <source>
        <dbReference type="Pfam" id="PF12804"/>
    </source>
</evidence>
<name>A0ABZ2KGI9_9BACT</name>
<keyword evidence="2" id="KW-0808">Transferase</keyword>
<protein>
    <submittedName>
        <fullName evidence="2">NTP transferase domain-containing protein</fullName>
    </submittedName>
</protein>
<reference evidence="2 3" key="1">
    <citation type="submission" date="2021-12" db="EMBL/GenBank/DDBJ databases">
        <title>Discovery of the Pendulisporaceae a myxobacterial family with distinct sporulation behavior and unique specialized metabolism.</title>
        <authorList>
            <person name="Garcia R."/>
            <person name="Popoff A."/>
            <person name="Bader C.D."/>
            <person name="Loehr J."/>
            <person name="Walesch S."/>
            <person name="Walt C."/>
            <person name="Boldt J."/>
            <person name="Bunk B."/>
            <person name="Haeckl F.J.F.P.J."/>
            <person name="Gunesch A.P."/>
            <person name="Birkelbach J."/>
            <person name="Nuebel U."/>
            <person name="Pietschmann T."/>
            <person name="Bach T."/>
            <person name="Mueller R."/>
        </authorList>
    </citation>
    <scope>NUCLEOTIDE SEQUENCE [LARGE SCALE GENOMIC DNA]</scope>
    <source>
        <strain evidence="2 3">MSr12523</strain>
    </source>
</reference>
<evidence type="ECO:0000313" key="2">
    <source>
        <dbReference type="EMBL" id="WXA96039.1"/>
    </source>
</evidence>
<feature type="domain" description="MobA-like NTP transferase" evidence="1">
    <location>
        <begin position="3"/>
        <end position="156"/>
    </location>
</feature>
<dbReference type="InterPro" id="IPR025877">
    <property type="entry name" value="MobA-like_NTP_Trfase"/>
</dbReference>
<gene>
    <name evidence="2" type="ORF">LZC95_04195</name>
</gene>